<dbReference type="EMBL" id="VBTY01000242">
    <property type="protein sequence ID" value="MDG3496887.1"/>
    <property type="molecule type" value="Genomic_DNA"/>
</dbReference>
<evidence type="ECO:0000256" key="1">
    <source>
        <dbReference type="SAM" id="MobiDB-lite"/>
    </source>
</evidence>
<keyword evidence="2" id="KW-0812">Transmembrane</keyword>
<keyword evidence="2" id="KW-1133">Transmembrane helix</keyword>
<sequence>MADEIEKEIITKKVSSDSNIPANGYKVSEQRTTKVANDNSSNVVFISVLLFLAVGAGFIAYFVNNRPAPTPVLMPSAVDTVRENKSTVIERNNTTIKEVPATVQPTPKVEITVAPQAVPVPAPTVTATVTAQPQAVTPAATPKPQTVSPTPTSGSNN</sequence>
<dbReference type="RefSeq" id="WP_009629085.1">
    <property type="nucleotide sequence ID" value="NZ_VBTY01000242.1"/>
</dbReference>
<organism evidence="3 4">
    <name type="scientific">Pseudanabaena catenata USMAC16</name>
    <dbReference type="NCBI Taxonomy" id="1855837"/>
    <lineage>
        <taxon>Bacteria</taxon>
        <taxon>Bacillati</taxon>
        <taxon>Cyanobacteriota</taxon>
        <taxon>Cyanophyceae</taxon>
        <taxon>Pseudanabaenales</taxon>
        <taxon>Pseudanabaenaceae</taxon>
        <taxon>Pseudanabaena</taxon>
    </lineage>
</organism>
<keyword evidence="4" id="KW-1185">Reference proteome</keyword>
<feature type="region of interest" description="Disordered" evidence="1">
    <location>
        <begin position="131"/>
        <end position="157"/>
    </location>
</feature>
<accession>A0A9X4RJW4</accession>
<evidence type="ECO:0000313" key="3">
    <source>
        <dbReference type="EMBL" id="MDG3496887.1"/>
    </source>
</evidence>
<protein>
    <submittedName>
        <fullName evidence="3">Uncharacterized protein</fullName>
    </submittedName>
</protein>
<name>A0A9X4RJW4_9CYAN</name>
<feature type="compositionally biased region" description="Polar residues" evidence="1">
    <location>
        <begin position="148"/>
        <end position="157"/>
    </location>
</feature>
<dbReference type="Proteomes" id="UP001152872">
    <property type="component" value="Unassembled WGS sequence"/>
</dbReference>
<gene>
    <name evidence="3" type="ORF">FEV09_20315</name>
</gene>
<dbReference type="AlphaFoldDB" id="A0A9X4RJW4"/>
<feature type="transmembrane region" description="Helical" evidence="2">
    <location>
        <begin position="43"/>
        <end position="63"/>
    </location>
</feature>
<reference evidence="3" key="1">
    <citation type="submission" date="2019-05" db="EMBL/GenBank/DDBJ databases">
        <title>Whole genome sequencing of Pseudanabaena catenata USMAC16.</title>
        <authorList>
            <person name="Khan Z."/>
            <person name="Omar W.M."/>
            <person name="Convey P."/>
            <person name="Merican F."/>
            <person name="Najimudin N."/>
        </authorList>
    </citation>
    <scope>NUCLEOTIDE SEQUENCE</scope>
    <source>
        <strain evidence="3">USMAC16</strain>
    </source>
</reference>
<feature type="compositionally biased region" description="Low complexity" evidence="1">
    <location>
        <begin position="131"/>
        <end position="147"/>
    </location>
</feature>
<evidence type="ECO:0000313" key="4">
    <source>
        <dbReference type="Proteomes" id="UP001152872"/>
    </source>
</evidence>
<keyword evidence="2" id="KW-0472">Membrane</keyword>
<evidence type="ECO:0000256" key="2">
    <source>
        <dbReference type="SAM" id="Phobius"/>
    </source>
</evidence>
<comment type="caution">
    <text evidence="3">The sequence shown here is derived from an EMBL/GenBank/DDBJ whole genome shotgun (WGS) entry which is preliminary data.</text>
</comment>
<proteinExistence type="predicted"/>